<dbReference type="InterPro" id="IPR045087">
    <property type="entry name" value="Cu-oxidase_fam"/>
</dbReference>
<evidence type="ECO:0000259" key="10">
    <source>
        <dbReference type="Pfam" id="PF07732"/>
    </source>
</evidence>
<evidence type="ECO:0000259" key="8">
    <source>
        <dbReference type="Pfam" id="PF00394"/>
    </source>
</evidence>
<dbReference type="InterPro" id="IPR011706">
    <property type="entry name" value="Cu-oxidase_C"/>
</dbReference>
<dbReference type="PANTHER" id="PTHR11709:SF361">
    <property type="entry name" value="IRON TRANSPORT MULTICOPPER OXIDASE FET3"/>
    <property type="match status" value="1"/>
</dbReference>
<dbReference type="InterPro" id="IPR001117">
    <property type="entry name" value="Cu-oxidase_2nd"/>
</dbReference>
<keyword evidence="12" id="KW-1185">Reference proteome</keyword>
<dbReference type="Pfam" id="PF07731">
    <property type="entry name" value="Cu-oxidase_2"/>
    <property type="match status" value="1"/>
</dbReference>
<dbReference type="PROSITE" id="PS00079">
    <property type="entry name" value="MULTICOPPER_OXIDASE1"/>
    <property type="match status" value="2"/>
</dbReference>
<dbReference type="Pfam" id="PF07732">
    <property type="entry name" value="Cu-oxidase_3"/>
    <property type="match status" value="1"/>
</dbReference>
<dbReference type="InterPro" id="IPR011707">
    <property type="entry name" value="Cu-oxidase-like_N"/>
</dbReference>
<feature type="chain" id="PRO_5046257650" description="Laccase" evidence="7">
    <location>
        <begin position="19"/>
        <end position="591"/>
    </location>
</feature>
<dbReference type="InterPro" id="IPR002355">
    <property type="entry name" value="Cu_oxidase_Cu_BS"/>
</dbReference>
<dbReference type="Proteomes" id="UP001473302">
    <property type="component" value="Unassembled WGS sequence"/>
</dbReference>
<feature type="domain" description="Plastocyanin-like" evidence="9">
    <location>
        <begin position="366"/>
        <end position="498"/>
    </location>
</feature>
<evidence type="ECO:0000256" key="6">
    <source>
        <dbReference type="SAM" id="Phobius"/>
    </source>
</evidence>
<evidence type="ECO:0000256" key="3">
    <source>
        <dbReference type="ARBA" id="ARBA00022729"/>
    </source>
</evidence>
<dbReference type="CDD" id="cd13877">
    <property type="entry name" value="CuRO_2_Fet3p_like"/>
    <property type="match status" value="1"/>
</dbReference>
<keyword evidence="6" id="KW-0812">Transmembrane</keyword>
<keyword evidence="6" id="KW-0472">Membrane</keyword>
<keyword evidence="4" id="KW-0560">Oxidoreductase</keyword>
<evidence type="ECO:0000256" key="1">
    <source>
        <dbReference type="ARBA" id="ARBA00010609"/>
    </source>
</evidence>
<dbReference type="EMBL" id="BAABUK010000040">
    <property type="protein sequence ID" value="GAA5817292.1"/>
    <property type="molecule type" value="Genomic_DNA"/>
</dbReference>
<dbReference type="PROSITE" id="PS00080">
    <property type="entry name" value="MULTICOPPER_OXIDASE2"/>
    <property type="match status" value="1"/>
</dbReference>
<dbReference type="PANTHER" id="PTHR11709">
    <property type="entry name" value="MULTI-COPPER OXIDASE"/>
    <property type="match status" value="1"/>
</dbReference>
<keyword evidence="2" id="KW-0479">Metal-binding</keyword>
<feature type="signal peptide" evidence="7">
    <location>
        <begin position="1"/>
        <end position="18"/>
    </location>
</feature>
<accession>A0ABP9ZDV1</accession>
<dbReference type="InterPro" id="IPR008972">
    <property type="entry name" value="Cupredoxin"/>
</dbReference>
<evidence type="ECO:0000256" key="2">
    <source>
        <dbReference type="ARBA" id="ARBA00022723"/>
    </source>
</evidence>
<keyword evidence="5" id="KW-0186">Copper</keyword>
<protein>
    <recommendedName>
        <fullName evidence="13">Laccase</fullName>
    </recommendedName>
</protein>
<evidence type="ECO:0000313" key="12">
    <source>
        <dbReference type="Proteomes" id="UP001473302"/>
    </source>
</evidence>
<organism evidence="11 12">
    <name type="scientific">Mucor flavus</name>
    <dbReference type="NCBI Taxonomy" id="439312"/>
    <lineage>
        <taxon>Eukaryota</taxon>
        <taxon>Fungi</taxon>
        <taxon>Fungi incertae sedis</taxon>
        <taxon>Mucoromycota</taxon>
        <taxon>Mucoromycotina</taxon>
        <taxon>Mucoromycetes</taxon>
        <taxon>Mucorales</taxon>
        <taxon>Mucorineae</taxon>
        <taxon>Mucoraceae</taxon>
        <taxon>Mucor</taxon>
    </lineage>
</organism>
<evidence type="ECO:0000256" key="7">
    <source>
        <dbReference type="SAM" id="SignalP"/>
    </source>
</evidence>
<keyword evidence="6" id="KW-1133">Transmembrane helix</keyword>
<dbReference type="InterPro" id="IPR033138">
    <property type="entry name" value="Cu_oxidase_CS"/>
</dbReference>
<feature type="domain" description="Plastocyanin-like" evidence="10">
    <location>
        <begin position="32"/>
        <end position="143"/>
    </location>
</feature>
<sequence>MHIIGLLTGLASLSLIQAARVVYDMNITYVDNVNPDNLKARQVVGINGKWPIPAVEVTLGDVLVMNVHNSLNEPTALHAHGQFQNGTNWMDGPVMVTQCAIPPNHDLQYEFNITQTGTFWIHSHYMGQYMDGLRFPMIIHNPAEPYKYDEELTVTLSDWYHDSSYINLNKFMSVYNPTGAEPVPGMRTNGVTQSGLINDSANVTFNFTPGKVYRLHIINISGFATFFYSIDGHQMEIIEVDGIYTKPQLVDSIYMTAAQRFSVLVTAKNTTDINYYMHADMDTVMFDSLPPDLNPNITAPIYYSTNHQNFSPSQDVGGDSTFDDMTLVPLYNASSVEPDRQVNLTIDFQVTTDGFNRGMFNELPYLSPKVPSTNTMFSMGDDAMNVDVYGPQSQAYVFKHLDMIELVLNNLDGNAHPFHLHGHVFQMVGRGSGVYTGNKSSVNWLMDNPPQRDTIRVDGEGFSIIRFRADNPGVWIFHCHIDWHLESGLAALFVTAPDVAQQRMTLPQAFKDICEAGGTPGVGNAAGKMGLDLSGAPSGVTLIPDGFTAKGKGAMAACCISAIIGMAAIVWYSLNDPQRVIRERMGRPPSR</sequence>
<comment type="similarity">
    <text evidence="1">Belongs to the multicopper oxidase family.</text>
</comment>
<gene>
    <name evidence="11" type="ORF">MFLAVUS_010836</name>
</gene>
<feature type="domain" description="Plastocyanin-like" evidence="8">
    <location>
        <begin position="151"/>
        <end position="304"/>
    </location>
</feature>
<dbReference type="Gene3D" id="2.60.40.420">
    <property type="entry name" value="Cupredoxins - blue copper proteins"/>
    <property type="match status" value="3"/>
</dbReference>
<feature type="transmembrane region" description="Helical" evidence="6">
    <location>
        <begin position="554"/>
        <end position="574"/>
    </location>
</feature>
<evidence type="ECO:0000256" key="4">
    <source>
        <dbReference type="ARBA" id="ARBA00023002"/>
    </source>
</evidence>
<evidence type="ECO:0000313" key="11">
    <source>
        <dbReference type="EMBL" id="GAA5817292.1"/>
    </source>
</evidence>
<dbReference type="CDD" id="cd13899">
    <property type="entry name" value="CuRO_3_Fet3p"/>
    <property type="match status" value="1"/>
</dbReference>
<dbReference type="InterPro" id="IPR044130">
    <property type="entry name" value="CuRO_2_Fet3-like"/>
</dbReference>
<comment type="caution">
    <text evidence="11">The sequence shown here is derived from an EMBL/GenBank/DDBJ whole genome shotgun (WGS) entry which is preliminary data.</text>
</comment>
<evidence type="ECO:0000259" key="9">
    <source>
        <dbReference type="Pfam" id="PF07731"/>
    </source>
</evidence>
<dbReference type="SUPFAM" id="SSF49503">
    <property type="entry name" value="Cupredoxins"/>
    <property type="match status" value="3"/>
</dbReference>
<dbReference type="Pfam" id="PF00394">
    <property type="entry name" value="Cu-oxidase"/>
    <property type="match status" value="1"/>
</dbReference>
<evidence type="ECO:0000256" key="5">
    <source>
        <dbReference type="ARBA" id="ARBA00023008"/>
    </source>
</evidence>
<proteinExistence type="inferred from homology"/>
<evidence type="ECO:0008006" key="13">
    <source>
        <dbReference type="Google" id="ProtNLM"/>
    </source>
</evidence>
<name>A0ABP9ZDV1_9FUNG</name>
<keyword evidence="3 7" id="KW-0732">Signal</keyword>
<reference evidence="11 12" key="1">
    <citation type="submission" date="2024-04" db="EMBL/GenBank/DDBJ databases">
        <title>genome sequences of Mucor flavus KT1a and Helicostylum pulchrum KT1b strains isolated from the surface of a dry-aged beef.</title>
        <authorList>
            <person name="Toyotome T."/>
            <person name="Hosono M."/>
            <person name="Torimaru M."/>
            <person name="Fukuda K."/>
            <person name="Mikami N."/>
        </authorList>
    </citation>
    <scope>NUCLEOTIDE SEQUENCE [LARGE SCALE GENOMIC DNA]</scope>
    <source>
        <strain evidence="11 12">KT1a</strain>
    </source>
</reference>